<evidence type="ECO:0000256" key="3">
    <source>
        <dbReference type="ARBA" id="ARBA00023157"/>
    </source>
</evidence>
<keyword evidence="8" id="KW-1185">Reference proteome</keyword>
<keyword evidence="3" id="KW-1015">Disulfide bond</keyword>
<dbReference type="SMART" id="SM00032">
    <property type="entry name" value="CCP"/>
    <property type="match status" value="2"/>
</dbReference>
<proteinExistence type="predicted"/>
<dbReference type="EMBL" id="BMAU01021320">
    <property type="protein sequence ID" value="GFY13131.1"/>
    <property type="molecule type" value="Genomic_DNA"/>
</dbReference>
<name>A0A8X6SRH8_TRICX</name>
<comment type="caution">
    <text evidence="5">Lacks conserved residue(s) required for the propagation of feature annotation.</text>
</comment>
<keyword evidence="2" id="KW-0677">Repeat</keyword>
<dbReference type="Gene3D" id="2.10.70.10">
    <property type="entry name" value="Complement Module, domain 1"/>
    <property type="match status" value="2"/>
</dbReference>
<organism evidence="7 8">
    <name type="scientific">Trichonephila clavipes</name>
    <name type="common">Golden silk orbweaver</name>
    <name type="synonym">Nephila clavipes</name>
    <dbReference type="NCBI Taxonomy" id="2585209"/>
    <lineage>
        <taxon>Eukaryota</taxon>
        <taxon>Metazoa</taxon>
        <taxon>Ecdysozoa</taxon>
        <taxon>Arthropoda</taxon>
        <taxon>Chelicerata</taxon>
        <taxon>Arachnida</taxon>
        <taxon>Araneae</taxon>
        <taxon>Araneomorphae</taxon>
        <taxon>Entelegynae</taxon>
        <taxon>Araneoidea</taxon>
        <taxon>Nephilidae</taxon>
        <taxon>Trichonephila</taxon>
    </lineage>
</organism>
<protein>
    <submittedName>
        <fullName evidence="7">Sushi, von Willebrand factor type A, EGF and pentraxin domain-containing protein 1</fullName>
    </submittedName>
</protein>
<accession>A0A8X6SRH8</accession>
<reference evidence="7" key="1">
    <citation type="submission" date="2020-08" db="EMBL/GenBank/DDBJ databases">
        <title>Multicomponent nature underlies the extraordinary mechanical properties of spider dragline silk.</title>
        <authorList>
            <person name="Kono N."/>
            <person name="Nakamura H."/>
            <person name="Mori M."/>
            <person name="Yoshida Y."/>
            <person name="Ohtoshi R."/>
            <person name="Malay A.D."/>
            <person name="Moran D.A.P."/>
            <person name="Tomita M."/>
            <person name="Numata K."/>
            <person name="Arakawa K."/>
        </authorList>
    </citation>
    <scope>NUCLEOTIDE SEQUENCE</scope>
</reference>
<keyword evidence="1 5" id="KW-0768">Sushi</keyword>
<evidence type="ECO:0000256" key="2">
    <source>
        <dbReference type="ARBA" id="ARBA00022737"/>
    </source>
</evidence>
<dbReference type="SUPFAM" id="SSF57535">
    <property type="entry name" value="Complement control module/SCR domain"/>
    <property type="match status" value="2"/>
</dbReference>
<dbReference type="InterPro" id="IPR035976">
    <property type="entry name" value="Sushi/SCR/CCP_sf"/>
</dbReference>
<gene>
    <name evidence="7" type="primary">Svep1_22</name>
    <name evidence="7" type="ORF">TNCV_363791</name>
</gene>
<sequence length="229" mass="26125">MLLSFVDGEIENKSPKINLKTFWGGNRLTCGFDYYSSQYYKQLNISNIDEQHNGFYQCFIPEYSPSNITIQVINPVAARCQKLEDEDLLIEYNNEQFVNSSAVFSCKGPNQTLVGSRVLTCIPDGRWSSDKPECKKLCPEIPKTEGMTILYTEDQNIGSIAAFHCFAPRVRTGVSHAICKQNGEWKDPVPTCTSRLVARQLDRFDCVVSRCWDQWIRKTRRPGSGRDVM</sequence>
<evidence type="ECO:0000259" key="6">
    <source>
        <dbReference type="PROSITE" id="PS50923"/>
    </source>
</evidence>
<dbReference type="PANTHER" id="PTHR19325">
    <property type="entry name" value="COMPLEMENT COMPONENT-RELATED SUSHI DOMAIN-CONTAINING"/>
    <property type="match status" value="1"/>
</dbReference>
<dbReference type="Pfam" id="PF00084">
    <property type="entry name" value="Sushi"/>
    <property type="match status" value="2"/>
</dbReference>
<dbReference type="PROSITE" id="PS50923">
    <property type="entry name" value="SUSHI"/>
    <property type="match status" value="1"/>
</dbReference>
<dbReference type="PANTHER" id="PTHR19325:SF567">
    <property type="entry name" value="SUSHI, VON WILLEBRAND FACTOR TYPE A, EGF AND PENTRAXIN DOMAIN-CONTAINING PROTEIN 1-LIKE"/>
    <property type="match status" value="1"/>
</dbReference>
<keyword evidence="4" id="KW-0325">Glycoprotein</keyword>
<evidence type="ECO:0000256" key="1">
    <source>
        <dbReference type="ARBA" id="ARBA00022659"/>
    </source>
</evidence>
<dbReference type="InterPro" id="IPR000436">
    <property type="entry name" value="Sushi_SCR_CCP_dom"/>
</dbReference>
<evidence type="ECO:0000256" key="4">
    <source>
        <dbReference type="ARBA" id="ARBA00023180"/>
    </source>
</evidence>
<evidence type="ECO:0000313" key="7">
    <source>
        <dbReference type="EMBL" id="GFY13131.1"/>
    </source>
</evidence>
<dbReference type="InterPro" id="IPR050350">
    <property type="entry name" value="Compl-Cell_Adhes-Reg"/>
</dbReference>
<feature type="domain" description="Sushi" evidence="6">
    <location>
        <begin position="78"/>
        <end position="136"/>
    </location>
</feature>
<evidence type="ECO:0000256" key="5">
    <source>
        <dbReference type="PROSITE-ProRule" id="PRU00302"/>
    </source>
</evidence>
<dbReference type="CDD" id="cd00033">
    <property type="entry name" value="CCP"/>
    <property type="match status" value="2"/>
</dbReference>
<dbReference type="Proteomes" id="UP000887159">
    <property type="component" value="Unassembled WGS sequence"/>
</dbReference>
<comment type="caution">
    <text evidence="7">The sequence shown here is derived from an EMBL/GenBank/DDBJ whole genome shotgun (WGS) entry which is preliminary data.</text>
</comment>
<evidence type="ECO:0000313" key="8">
    <source>
        <dbReference type="Proteomes" id="UP000887159"/>
    </source>
</evidence>
<dbReference type="AlphaFoldDB" id="A0A8X6SRH8"/>